<dbReference type="PANTHER" id="PTHR13989:SF16">
    <property type="entry name" value="REPLICATION PROTEIN A2"/>
    <property type="match status" value="1"/>
</dbReference>
<dbReference type="GO" id="GO:0035861">
    <property type="term" value="C:site of double-strand break"/>
    <property type="evidence" value="ECO:0007669"/>
    <property type="project" value="TreeGrafter"/>
</dbReference>
<accession>A0A7R9IHS8</accession>
<dbReference type="GO" id="GO:0005662">
    <property type="term" value="C:DNA replication factor A complex"/>
    <property type="evidence" value="ECO:0007669"/>
    <property type="project" value="TreeGrafter"/>
</dbReference>
<dbReference type="Pfam" id="PF08784">
    <property type="entry name" value="RPA_C"/>
    <property type="match status" value="1"/>
</dbReference>
<dbReference type="GO" id="GO:0006289">
    <property type="term" value="P:nucleotide-excision repair"/>
    <property type="evidence" value="ECO:0007669"/>
    <property type="project" value="TreeGrafter"/>
</dbReference>
<dbReference type="AlphaFoldDB" id="A0A7R9IHS8"/>
<comment type="similarity">
    <text evidence="2">Belongs to the replication factor A protein 2 family.</text>
</comment>
<dbReference type="Gene3D" id="2.40.50.140">
    <property type="entry name" value="Nucleic acid-binding proteins"/>
    <property type="match status" value="1"/>
</dbReference>
<evidence type="ECO:0000256" key="2">
    <source>
        <dbReference type="ARBA" id="ARBA00007815"/>
    </source>
</evidence>
<dbReference type="SUPFAM" id="SSF50249">
    <property type="entry name" value="Nucleic acid-binding proteins"/>
    <property type="match status" value="1"/>
</dbReference>
<comment type="subcellular location">
    <subcellularLocation>
        <location evidence="1">Nucleus</location>
    </subcellularLocation>
</comment>
<dbReference type="InterPro" id="IPR012340">
    <property type="entry name" value="NA-bd_OB-fold"/>
</dbReference>
<evidence type="ECO:0000259" key="5">
    <source>
        <dbReference type="Pfam" id="PF08784"/>
    </source>
</evidence>
<keyword evidence="4" id="KW-0539">Nucleus</keyword>
<dbReference type="PANTHER" id="PTHR13989">
    <property type="entry name" value="REPLICATION PROTEIN A-RELATED"/>
    <property type="match status" value="1"/>
</dbReference>
<evidence type="ECO:0000256" key="1">
    <source>
        <dbReference type="ARBA" id="ARBA00004123"/>
    </source>
</evidence>
<keyword evidence="3" id="KW-0238">DNA-binding</keyword>
<protein>
    <recommendedName>
        <fullName evidence="5">Replication protein A C-terminal domain-containing protein</fullName>
    </recommendedName>
</protein>
<dbReference type="InterPro" id="IPR040260">
    <property type="entry name" value="RFA2-like"/>
</dbReference>
<evidence type="ECO:0000256" key="3">
    <source>
        <dbReference type="ARBA" id="ARBA00023125"/>
    </source>
</evidence>
<dbReference type="SUPFAM" id="SSF46785">
    <property type="entry name" value="Winged helix' DNA-binding domain"/>
    <property type="match status" value="1"/>
</dbReference>
<gene>
    <name evidence="6" type="ORF">TTEB3V08_LOCUS6587</name>
</gene>
<dbReference type="FunFam" id="1.10.10.10:FF:000168">
    <property type="entry name" value="Replication protein A 32 kDa subunit"/>
    <property type="match status" value="1"/>
</dbReference>
<dbReference type="InterPro" id="IPR014892">
    <property type="entry name" value="RPA_C"/>
</dbReference>
<reference evidence="6" key="1">
    <citation type="submission" date="2020-11" db="EMBL/GenBank/DDBJ databases">
        <authorList>
            <person name="Tran Van P."/>
        </authorList>
    </citation>
    <scope>NUCLEOTIDE SEQUENCE</scope>
</reference>
<organism evidence="6">
    <name type="scientific">Timema tahoe</name>
    <dbReference type="NCBI Taxonomy" id="61484"/>
    <lineage>
        <taxon>Eukaryota</taxon>
        <taxon>Metazoa</taxon>
        <taxon>Ecdysozoa</taxon>
        <taxon>Arthropoda</taxon>
        <taxon>Hexapoda</taxon>
        <taxon>Insecta</taxon>
        <taxon>Pterygota</taxon>
        <taxon>Neoptera</taxon>
        <taxon>Polyneoptera</taxon>
        <taxon>Phasmatodea</taxon>
        <taxon>Timematodea</taxon>
        <taxon>Timematoidea</taxon>
        <taxon>Timematidae</taxon>
        <taxon>Timema</taxon>
    </lineage>
</organism>
<dbReference type="GO" id="GO:0000781">
    <property type="term" value="C:chromosome, telomeric region"/>
    <property type="evidence" value="ECO:0007669"/>
    <property type="project" value="TreeGrafter"/>
</dbReference>
<dbReference type="EMBL" id="OE002374">
    <property type="protein sequence ID" value="CAD7458612.1"/>
    <property type="molecule type" value="Genomic_DNA"/>
</dbReference>
<dbReference type="GO" id="GO:0006260">
    <property type="term" value="P:DNA replication"/>
    <property type="evidence" value="ECO:0007669"/>
    <property type="project" value="TreeGrafter"/>
</dbReference>
<dbReference type="GO" id="GO:0000724">
    <property type="term" value="P:double-strand break repair via homologous recombination"/>
    <property type="evidence" value="ECO:0007669"/>
    <property type="project" value="TreeGrafter"/>
</dbReference>
<dbReference type="Gene3D" id="1.10.10.10">
    <property type="entry name" value="Winged helix-like DNA-binding domain superfamily/Winged helix DNA-binding domain"/>
    <property type="match status" value="1"/>
</dbReference>
<evidence type="ECO:0000256" key="4">
    <source>
        <dbReference type="ARBA" id="ARBA00023242"/>
    </source>
</evidence>
<dbReference type="InterPro" id="IPR036388">
    <property type="entry name" value="WH-like_DNA-bd_sf"/>
</dbReference>
<proteinExistence type="inferred from homology"/>
<dbReference type="CDD" id="cd04478">
    <property type="entry name" value="RPA2_DBD_D"/>
    <property type="match status" value="1"/>
</dbReference>
<dbReference type="InterPro" id="IPR036390">
    <property type="entry name" value="WH_DNA-bd_sf"/>
</dbReference>
<sequence length="385" mass="42359">MGQVQLEVVVMTLLQKRIMQKTALYVRLEVRTVVLAITQTMWWFAYTSANNCPCLVLLRHTGDYYNMLGFGGEQGGGGGFLNTTSQFSSPSDGNQQEKKVSNIGSRFNKTGGGGHVAPVACLLSMPSPQSFALGNSKGYDACGTRRAQNVVPVTIKQLLNSPEEGLKIGDLDVHLVTVVGVIRSVVADSMKVTYLLDDDTGVISVHNWVDADSDEDSPVAVMESNYYRVYGSLRSQAGKRHVTLFKILPLTDLNELTSHILEVTHCTLKSEQMTTADQTAAQSSNERSSVANPNNTFLSNSMVPMCTDDNMMSHSINGMTQKQRVVYHIIKKNSISDCGVTHEDIMQQLPIKLTMMELKETVTFLSNEGHIYSTIDDEHFKSTDS</sequence>
<evidence type="ECO:0000313" key="6">
    <source>
        <dbReference type="EMBL" id="CAD7458612.1"/>
    </source>
</evidence>
<name>A0A7R9IHS8_9NEOP</name>
<feature type="domain" description="Replication protein A C-terminal" evidence="5">
    <location>
        <begin position="279"/>
        <end position="378"/>
    </location>
</feature>
<dbReference type="GO" id="GO:0003697">
    <property type="term" value="F:single-stranded DNA binding"/>
    <property type="evidence" value="ECO:0007669"/>
    <property type="project" value="TreeGrafter"/>
</dbReference>